<reference evidence="2" key="2">
    <citation type="submission" date="2020-05" db="UniProtKB">
        <authorList>
            <consortium name="EnsemblMetazoa"/>
        </authorList>
    </citation>
    <scope>IDENTIFICATION</scope>
    <source>
        <strain evidence="2">IAEA</strain>
    </source>
</reference>
<keyword evidence="3" id="KW-1185">Reference proteome</keyword>
<evidence type="ECO:0000313" key="2">
    <source>
        <dbReference type="EnsemblMetazoa" id="GPAI025274-PA"/>
    </source>
</evidence>
<dbReference type="AlphaFoldDB" id="A0A1A9ZUA8"/>
<keyword evidence="1" id="KW-1133">Transmembrane helix</keyword>
<dbReference type="Proteomes" id="UP000092445">
    <property type="component" value="Unassembled WGS sequence"/>
</dbReference>
<accession>A0A1A9ZUA8</accession>
<sequence length="254" mass="27481">MASCVVQSRKRPNRVCGNRSNVRHSTSCLTPPTLIETRLATNVSRRSGRRNTTNTCRNAASNMSHCDGCATKAATISIIQAATSSGRGCSLSCSTLINVASNAASCWYGSIAANVCTNSSGSHCSVPIDITTGVVVGAVDRILNEMINVLNVVFIHFQGDNNDNKDGYVDNCRSSKLSKPKVILQYFDPSSVSVISSQLFRNVTLVLVLKKLDFNAFNAFLPAIVIVRMSPASIVFLFHDKREQALMRKSLETV</sequence>
<evidence type="ECO:0000256" key="1">
    <source>
        <dbReference type="SAM" id="Phobius"/>
    </source>
</evidence>
<dbReference type="EnsemblMetazoa" id="GPAI025274-RA">
    <property type="protein sequence ID" value="GPAI025274-PA"/>
    <property type="gene ID" value="GPAI025274"/>
</dbReference>
<organism evidence="2 3">
    <name type="scientific">Glossina pallidipes</name>
    <name type="common">Tsetse fly</name>
    <dbReference type="NCBI Taxonomy" id="7398"/>
    <lineage>
        <taxon>Eukaryota</taxon>
        <taxon>Metazoa</taxon>
        <taxon>Ecdysozoa</taxon>
        <taxon>Arthropoda</taxon>
        <taxon>Hexapoda</taxon>
        <taxon>Insecta</taxon>
        <taxon>Pterygota</taxon>
        <taxon>Neoptera</taxon>
        <taxon>Endopterygota</taxon>
        <taxon>Diptera</taxon>
        <taxon>Brachycera</taxon>
        <taxon>Muscomorpha</taxon>
        <taxon>Hippoboscoidea</taxon>
        <taxon>Glossinidae</taxon>
        <taxon>Glossina</taxon>
    </lineage>
</organism>
<dbReference type="VEuPathDB" id="VectorBase:GPAI025274"/>
<evidence type="ECO:0000313" key="3">
    <source>
        <dbReference type="Proteomes" id="UP000092445"/>
    </source>
</evidence>
<proteinExistence type="predicted"/>
<keyword evidence="1" id="KW-0472">Membrane</keyword>
<protein>
    <submittedName>
        <fullName evidence="2">Uncharacterized protein</fullName>
    </submittedName>
</protein>
<reference evidence="3" key="1">
    <citation type="submission" date="2014-03" db="EMBL/GenBank/DDBJ databases">
        <authorList>
            <person name="Aksoy S."/>
            <person name="Warren W."/>
            <person name="Wilson R.K."/>
        </authorList>
    </citation>
    <scope>NUCLEOTIDE SEQUENCE [LARGE SCALE GENOMIC DNA]</scope>
    <source>
        <strain evidence="3">IAEA</strain>
    </source>
</reference>
<feature type="transmembrane region" description="Helical" evidence="1">
    <location>
        <begin position="219"/>
        <end position="239"/>
    </location>
</feature>
<name>A0A1A9ZUA8_GLOPL</name>
<keyword evidence="1" id="KW-0812">Transmembrane</keyword>